<proteinExistence type="predicted"/>
<gene>
    <name evidence="1" type="ORF">T440DRAFT_523477</name>
</gene>
<evidence type="ECO:0000313" key="2">
    <source>
        <dbReference type="Proteomes" id="UP000799423"/>
    </source>
</evidence>
<organism evidence="1 2">
    <name type="scientific">Plenodomus tracheiphilus IPT5</name>
    <dbReference type="NCBI Taxonomy" id="1408161"/>
    <lineage>
        <taxon>Eukaryota</taxon>
        <taxon>Fungi</taxon>
        <taxon>Dikarya</taxon>
        <taxon>Ascomycota</taxon>
        <taxon>Pezizomycotina</taxon>
        <taxon>Dothideomycetes</taxon>
        <taxon>Pleosporomycetidae</taxon>
        <taxon>Pleosporales</taxon>
        <taxon>Pleosporineae</taxon>
        <taxon>Leptosphaeriaceae</taxon>
        <taxon>Plenodomus</taxon>
    </lineage>
</organism>
<reference evidence="1" key="1">
    <citation type="submission" date="2020-01" db="EMBL/GenBank/DDBJ databases">
        <authorList>
            <consortium name="DOE Joint Genome Institute"/>
            <person name="Haridas S."/>
            <person name="Albert R."/>
            <person name="Binder M."/>
            <person name="Bloem J."/>
            <person name="Labutti K."/>
            <person name="Salamov A."/>
            <person name="Andreopoulos B."/>
            <person name="Baker S.E."/>
            <person name="Barry K."/>
            <person name="Bills G."/>
            <person name="Bluhm B.H."/>
            <person name="Cannon C."/>
            <person name="Castanera R."/>
            <person name="Culley D.E."/>
            <person name="Daum C."/>
            <person name="Ezra D."/>
            <person name="Gonzalez J.B."/>
            <person name="Henrissat B."/>
            <person name="Kuo A."/>
            <person name="Liang C."/>
            <person name="Lipzen A."/>
            <person name="Lutzoni F."/>
            <person name="Magnuson J."/>
            <person name="Mondo S."/>
            <person name="Nolan M."/>
            <person name="Ohm R."/>
            <person name="Pangilinan J."/>
            <person name="Park H.-J."/>
            <person name="Ramirez L."/>
            <person name="Alfaro M."/>
            <person name="Sun H."/>
            <person name="Tritt A."/>
            <person name="Yoshinaga Y."/>
            <person name="Zwiers L.-H."/>
            <person name="Turgeon B.G."/>
            <person name="Goodwin S.B."/>
            <person name="Spatafora J.W."/>
            <person name="Crous P.W."/>
            <person name="Grigoriev I.V."/>
        </authorList>
    </citation>
    <scope>NUCLEOTIDE SEQUENCE</scope>
    <source>
        <strain evidence="1">IPT5</strain>
    </source>
</reference>
<dbReference type="Proteomes" id="UP000799423">
    <property type="component" value="Unassembled WGS sequence"/>
</dbReference>
<evidence type="ECO:0000313" key="1">
    <source>
        <dbReference type="EMBL" id="KAF2844461.1"/>
    </source>
</evidence>
<dbReference type="EMBL" id="MU006378">
    <property type="protein sequence ID" value="KAF2844461.1"/>
    <property type="molecule type" value="Genomic_DNA"/>
</dbReference>
<sequence>MSLLPPRSNDDKYDEQLFQQLNYALVWIDIARQQLSKKNGTIKNLHENLEREGNIWFNRNLSLQQELEALRYQKQVVVQDGVPAHELDPGHVHGDVEDAFDADQHLEFFEASQSVEPIVLKEGKLRRVRKKRGTARGTIG</sequence>
<name>A0A6A7AMN5_9PLEO</name>
<keyword evidence="2" id="KW-1185">Reference proteome</keyword>
<accession>A0A6A7AMN5</accession>
<dbReference type="AlphaFoldDB" id="A0A6A7AMN5"/>
<protein>
    <submittedName>
        <fullName evidence="1">Uncharacterized protein</fullName>
    </submittedName>
</protein>